<evidence type="ECO:0000313" key="1">
    <source>
        <dbReference type="EMBL" id="OAA90351.1"/>
    </source>
</evidence>
<gene>
    <name evidence="1" type="ORF">WY13_01254</name>
</gene>
<dbReference type="Proteomes" id="UP000077407">
    <property type="component" value="Unassembled WGS sequence"/>
</dbReference>
<dbReference type="EMBL" id="LITT01000011">
    <property type="protein sequence ID" value="OAA90351.1"/>
    <property type="molecule type" value="Genomic_DNA"/>
</dbReference>
<name>A0A168R8S5_9CLOT</name>
<protein>
    <submittedName>
        <fullName evidence="1">Uncharacterized protein</fullName>
    </submittedName>
</protein>
<comment type="caution">
    <text evidence="1">The sequence shown here is derived from an EMBL/GenBank/DDBJ whole genome shotgun (WGS) entry which is preliminary data.</text>
</comment>
<accession>A0A168R8S5</accession>
<proteinExistence type="predicted"/>
<dbReference type="PATRIC" id="fig|1538.10.peg.156"/>
<sequence>MDVSYLFCPQSRVVLILSSSSLFLMVSDITDGPPIINICFTPNLCNSFSTLLSKSESGFSRIGALYFLARGAALRASGKFCPLANTAYSEPLAQPFLDTS</sequence>
<dbReference type="AlphaFoldDB" id="A0A168R8S5"/>
<reference evidence="1 2" key="1">
    <citation type="journal article" date="2015" name="Biotechnol. Bioeng.">
        <title>Genome sequence and phenotypic characterization of Caulobacter segnis.</title>
        <authorList>
            <person name="Patel S."/>
            <person name="Fletcher B."/>
            <person name="Scott D.C."/>
            <person name="Ely B."/>
        </authorList>
    </citation>
    <scope>NUCLEOTIDE SEQUENCE [LARGE SCALE GENOMIC DNA]</scope>
    <source>
        <strain evidence="1 2">ERI-2</strain>
    </source>
</reference>
<organism evidence="1 2">
    <name type="scientific">Clostridium ljungdahlii</name>
    <dbReference type="NCBI Taxonomy" id="1538"/>
    <lineage>
        <taxon>Bacteria</taxon>
        <taxon>Bacillati</taxon>
        <taxon>Bacillota</taxon>
        <taxon>Clostridia</taxon>
        <taxon>Eubacteriales</taxon>
        <taxon>Clostridiaceae</taxon>
        <taxon>Clostridium</taxon>
    </lineage>
</organism>
<evidence type="ECO:0000313" key="2">
    <source>
        <dbReference type="Proteomes" id="UP000077407"/>
    </source>
</evidence>